<dbReference type="Proteomes" id="UP001519460">
    <property type="component" value="Unassembled WGS sequence"/>
</dbReference>
<dbReference type="SUPFAM" id="SSF47323">
    <property type="entry name" value="Anticodon-binding domain of a subclass of class I aminoacyl-tRNA synthetases"/>
    <property type="match status" value="1"/>
</dbReference>
<keyword evidence="3" id="KW-0436">Ligase</keyword>
<dbReference type="Gene3D" id="3.40.50.620">
    <property type="entry name" value="HUPs"/>
    <property type="match status" value="1"/>
</dbReference>
<feature type="region of interest" description="Disordered" evidence="12">
    <location>
        <begin position="697"/>
        <end position="727"/>
    </location>
</feature>
<keyword evidence="6" id="KW-0862">Zinc</keyword>
<dbReference type="InterPro" id="IPR024909">
    <property type="entry name" value="Cys-tRNA/MSH_ligase"/>
</dbReference>
<name>A0ABD0KUT2_9CAEN</name>
<evidence type="ECO:0000256" key="2">
    <source>
        <dbReference type="ARBA" id="ARBA00012832"/>
    </source>
</evidence>
<evidence type="ECO:0000256" key="3">
    <source>
        <dbReference type="ARBA" id="ARBA00022598"/>
    </source>
</evidence>
<dbReference type="Pfam" id="PF01406">
    <property type="entry name" value="tRNA-synt_1e"/>
    <property type="match status" value="1"/>
</dbReference>
<feature type="domain" description="tRNA synthetases class I catalytic" evidence="13">
    <location>
        <begin position="76"/>
        <end position="493"/>
    </location>
</feature>
<evidence type="ECO:0000256" key="1">
    <source>
        <dbReference type="ARBA" id="ARBA00001947"/>
    </source>
</evidence>
<evidence type="ECO:0000313" key="14">
    <source>
        <dbReference type="EMBL" id="KAK7490761.1"/>
    </source>
</evidence>
<dbReference type="EC" id="6.1.1.16" evidence="2"/>
<dbReference type="PRINTS" id="PR00983">
    <property type="entry name" value="TRNASYNTHCYS"/>
</dbReference>
<dbReference type="InterPro" id="IPR015803">
    <property type="entry name" value="Cys-tRNA-ligase"/>
</dbReference>
<dbReference type="NCBIfam" id="TIGR00435">
    <property type="entry name" value="cysS"/>
    <property type="match status" value="1"/>
</dbReference>
<dbReference type="FunFam" id="1.20.120.1910:FF:000005">
    <property type="entry name" value="Cysteine-tRNA ligase, putative"/>
    <property type="match status" value="1"/>
</dbReference>
<comment type="caution">
    <text evidence="14">The sequence shown here is derived from an EMBL/GenBank/DDBJ whole genome shotgun (WGS) entry which is preliminary data.</text>
</comment>
<protein>
    <recommendedName>
        <fullName evidence="11">Cysteine--tRNA ligase, cytoplasmic</fullName>
        <ecNumber evidence="2">6.1.1.16</ecNumber>
    </recommendedName>
    <alternativeName>
        <fullName evidence="10">Cysteinyl-tRNA synthetase</fullName>
    </alternativeName>
</protein>
<evidence type="ECO:0000256" key="11">
    <source>
        <dbReference type="ARBA" id="ARBA00039362"/>
    </source>
</evidence>
<keyword evidence="5" id="KW-0547">Nucleotide-binding</keyword>
<dbReference type="InterPro" id="IPR014729">
    <property type="entry name" value="Rossmann-like_a/b/a_fold"/>
</dbReference>
<organism evidence="14 15">
    <name type="scientific">Batillaria attramentaria</name>
    <dbReference type="NCBI Taxonomy" id="370345"/>
    <lineage>
        <taxon>Eukaryota</taxon>
        <taxon>Metazoa</taxon>
        <taxon>Spiralia</taxon>
        <taxon>Lophotrochozoa</taxon>
        <taxon>Mollusca</taxon>
        <taxon>Gastropoda</taxon>
        <taxon>Caenogastropoda</taxon>
        <taxon>Sorbeoconcha</taxon>
        <taxon>Cerithioidea</taxon>
        <taxon>Batillariidae</taxon>
        <taxon>Batillaria</taxon>
    </lineage>
</organism>
<proteinExistence type="inferred from homology"/>
<dbReference type="HAMAP" id="MF_00041">
    <property type="entry name" value="Cys_tRNA_synth"/>
    <property type="match status" value="1"/>
</dbReference>
<evidence type="ECO:0000256" key="12">
    <source>
        <dbReference type="SAM" id="MobiDB-lite"/>
    </source>
</evidence>
<feature type="compositionally biased region" description="Basic and acidic residues" evidence="12">
    <location>
        <begin position="706"/>
        <end position="721"/>
    </location>
</feature>
<gene>
    <name evidence="14" type="ORF">BaRGS_00017990</name>
</gene>
<evidence type="ECO:0000256" key="9">
    <source>
        <dbReference type="ARBA" id="ARBA00023146"/>
    </source>
</evidence>
<evidence type="ECO:0000259" key="13">
    <source>
        <dbReference type="Pfam" id="PF01406"/>
    </source>
</evidence>
<dbReference type="AlphaFoldDB" id="A0ABD0KUT2"/>
<dbReference type="GO" id="GO:0004817">
    <property type="term" value="F:cysteine-tRNA ligase activity"/>
    <property type="evidence" value="ECO:0007669"/>
    <property type="project" value="UniProtKB-EC"/>
</dbReference>
<dbReference type="InterPro" id="IPR032678">
    <property type="entry name" value="tRNA-synt_1_cat_dom"/>
</dbReference>
<reference evidence="14 15" key="1">
    <citation type="journal article" date="2023" name="Sci. Data">
        <title>Genome assembly of the Korean intertidal mud-creeper Batillaria attramentaria.</title>
        <authorList>
            <person name="Patra A.K."/>
            <person name="Ho P.T."/>
            <person name="Jun S."/>
            <person name="Lee S.J."/>
            <person name="Kim Y."/>
            <person name="Won Y.J."/>
        </authorList>
    </citation>
    <scope>NUCLEOTIDE SEQUENCE [LARGE SCALE GENOMIC DNA]</scope>
    <source>
        <strain evidence="14">Wonlab-2016</strain>
    </source>
</reference>
<dbReference type="GO" id="GO:0006412">
    <property type="term" value="P:translation"/>
    <property type="evidence" value="ECO:0007669"/>
    <property type="project" value="UniProtKB-KW"/>
</dbReference>
<sequence>MPENSFGAARFLAREAACNKPAAVVSPDYRLPGMGVSMPTTSSSTLLLIRQIYDGQSTFDFSPPLPTGGRIEELFVPQAGKRVLWYSCGPTVYDASHMGHARSYISFDILRRVMTDYFKYDVFYCMNVTDIDDKIIVRARHNYLLEQYRQKTKTAKQILADLKEAMKPFMEKVESETDPDKQAMLHKMRGRLLEAVQTVEEGRLHETDDEKARQILLDVGRDVLAGWMDKKHGSEVTENAIFSDLPRYWEEEFHRDMDALQVLPADVLTRVSEYIPEVIAYVQKIIDNGYGQVPFITVHQPVYEANGSVYFDTLAFDGKETHHYAKLVPEAYGNKKALFEGEGELSVSEERVSEKRSPNDFALWKASKPGEPSWDSPWGKGRPGWHIECSAMASCILGESMDIHSGGFDLKFPHHDNELAQAEAHFENDHWVRYFLHTGHLTIEGCKMSKSLKNFVTIKEALTRYTARQIRLLFLLHAWKDTLDYSEKTMDIALEYEKHLSEFFLTVKDILRSLPATGLDAWEKWNKEEVTLNDKYLQKRQKVHEALCDNIDTRTALDHIRELVTACNSYIAQARADKRRPNRRLLQIVASYITEMLKVFGAIHRDENEAVGFPQGRGAGSANLEETVMPYLQAFARFRDQVRQSARELKAQPILALCDDVRDNVLPNVGVRLEDIEGQPSVIKLAEKDAQKKIPPSELFTGQTDKYSKFDDKGMPTHDAEGNELTKSAMKKLTKMYEAQEKKYKDYLKSVEGDKSGAQGDS</sequence>
<dbReference type="Gene3D" id="1.20.120.1910">
    <property type="entry name" value="Cysteine-tRNA ligase, C-terminal anti-codon recognition domain"/>
    <property type="match status" value="1"/>
</dbReference>
<dbReference type="SUPFAM" id="SSF52374">
    <property type="entry name" value="Nucleotidylyl transferase"/>
    <property type="match status" value="1"/>
</dbReference>
<keyword evidence="4" id="KW-0479">Metal-binding</keyword>
<evidence type="ECO:0000313" key="15">
    <source>
        <dbReference type="Proteomes" id="UP001519460"/>
    </source>
</evidence>
<evidence type="ECO:0000256" key="7">
    <source>
        <dbReference type="ARBA" id="ARBA00022840"/>
    </source>
</evidence>
<dbReference type="InterPro" id="IPR009080">
    <property type="entry name" value="tRNAsynth_Ia_anticodon-bd"/>
</dbReference>
<dbReference type="CDD" id="cd00672">
    <property type="entry name" value="CysRS_core"/>
    <property type="match status" value="1"/>
</dbReference>
<dbReference type="GO" id="GO:0005524">
    <property type="term" value="F:ATP binding"/>
    <property type="evidence" value="ECO:0007669"/>
    <property type="project" value="UniProtKB-KW"/>
</dbReference>
<keyword evidence="8" id="KW-0648">Protein biosynthesis</keyword>
<accession>A0ABD0KUT2</accession>
<evidence type="ECO:0000256" key="5">
    <source>
        <dbReference type="ARBA" id="ARBA00022741"/>
    </source>
</evidence>
<comment type="cofactor">
    <cofactor evidence="1">
        <name>Zn(2+)</name>
        <dbReference type="ChEBI" id="CHEBI:29105"/>
    </cofactor>
</comment>
<keyword evidence="7" id="KW-0067">ATP-binding</keyword>
<evidence type="ECO:0000256" key="10">
    <source>
        <dbReference type="ARBA" id="ARBA00031499"/>
    </source>
</evidence>
<dbReference type="PANTHER" id="PTHR10890:SF3">
    <property type="entry name" value="CYSTEINE--TRNA LIGASE, CYTOPLASMIC"/>
    <property type="match status" value="1"/>
</dbReference>
<dbReference type="GO" id="GO:0046872">
    <property type="term" value="F:metal ion binding"/>
    <property type="evidence" value="ECO:0007669"/>
    <property type="project" value="UniProtKB-KW"/>
</dbReference>
<dbReference type="EMBL" id="JACVVK020000123">
    <property type="protein sequence ID" value="KAK7490761.1"/>
    <property type="molecule type" value="Genomic_DNA"/>
</dbReference>
<keyword evidence="15" id="KW-1185">Reference proteome</keyword>
<evidence type="ECO:0000256" key="6">
    <source>
        <dbReference type="ARBA" id="ARBA00022833"/>
    </source>
</evidence>
<evidence type="ECO:0000256" key="4">
    <source>
        <dbReference type="ARBA" id="ARBA00022723"/>
    </source>
</evidence>
<keyword evidence="9" id="KW-0030">Aminoacyl-tRNA synthetase</keyword>
<dbReference type="PANTHER" id="PTHR10890">
    <property type="entry name" value="CYSTEINYL-TRNA SYNTHETASE"/>
    <property type="match status" value="1"/>
</dbReference>
<evidence type="ECO:0000256" key="8">
    <source>
        <dbReference type="ARBA" id="ARBA00022917"/>
    </source>
</evidence>